<dbReference type="EMBL" id="JAHUZD010000025">
    <property type="protein sequence ID" value="KAI3406127.2"/>
    <property type="molecule type" value="Genomic_DNA"/>
</dbReference>
<name>A0AAI9WZ91_9ASCO</name>
<evidence type="ECO:0000256" key="9">
    <source>
        <dbReference type="ARBA" id="ARBA00080525"/>
    </source>
</evidence>
<dbReference type="GO" id="GO:0030170">
    <property type="term" value="F:pyridoxal phosphate binding"/>
    <property type="evidence" value="ECO:0007669"/>
    <property type="project" value="InterPro"/>
</dbReference>
<dbReference type="GeneID" id="73378586"/>
<dbReference type="Proteomes" id="UP001202479">
    <property type="component" value="Unassembled WGS sequence"/>
</dbReference>
<keyword evidence="12" id="KW-1185">Reference proteome</keyword>
<protein>
    <recommendedName>
        <fullName evidence="7">Glutamate pyruvate transaminase</fullName>
    </recommendedName>
    <alternativeName>
        <fullName evidence="8">Glutamic--alanine transaminase</fullName>
    </alternativeName>
    <alternativeName>
        <fullName evidence="9">Glutamic--pyruvic transaminase</fullName>
    </alternativeName>
</protein>
<dbReference type="GO" id="GO:0008483">
    <property type="term" value="F:transaminase activity"/>
    <property type="evidence" value="ECO:0007669"/>
    <property type="project" value="UniProtKB-KW"/>
</dbReference>
<comment type="similarity">
    <text evidence="6">Belongs to the class-I pyridoxal-phosphate-dependent aminotransferase family. Alanine aminotransferase subfamily.</text>
</comment>
<accession>A0AAI9WZ91</accession>
<evidence type="ECO:0000256" key="1">
    <source>
        <dbReference type="ARBA" id="ARBA00001933"/>
    </source>
</evidence>
<evidence type="ECO:0000313" key="12">
    <source>
        <dbReference type="Proteomes" id="UP001202479"/>
    </source>
</evidence>
<dbReference type="InterPro" id="IPR045088">
    <property type="entry name" value="ALAT1/2-like"/>
</dbReference>
<dbReference type="InterPro" id="IPR015422">
    <property type="entry name" value="PyrdxlP-dep_Trfase_small"/>
</dbReference>
<dbReference type="SUPFAM" id="SSF53383">
    <property type="entry name" value="PLP-dependent transferases"/>
    <property type="match status" value="1"/>
</dbReference>
<dbReference type="CDD" id="cd00609">
    <property type="entry name" value="AAT_like"/>
    <property type="match status" value="1"/>
</dbReference>
<evidence type="ECO:0000256" key="7">
    <source>
        <dbReference type="ARBA" id="ARBA00077894"/>
    </source>
</evidence>
<dbReference type="Gene3D" id="3.40.640.10">
    <property type="entry name" value="Type I PLP-dependent aspartate aminotransferase-like (Major domain)"/>
    <property type="match status" value="1"/>
</dbReference>
<evidence type="ECO:0000256" key="2">
    <source>
        <dbReference type="ARBA" id="ARBA00011738"/>
    </source>
</evidence>
<dbReference type="Gene3D" id="1.10.287.1970">
    <property type="match status" value="1"/>
</dbReference>
<evidence type="ECO:0000256" key="3">
    <source>
        <dbReference type="ARBA" id="ARBA00022576"/>
    </source>
</evidence>
<evidence type="ECO:0000256" key="5">
    <source>
        <dbReference type="ARBA" id="ARBA00022898"/>
    </source>
</evidence>
<dbReference type="Pfam" id="PF00155">
    <property type="entry name" value="Aminotran_1_2"/>
    <property type="match status" value="1"/>
</dbReference>
<dbReference type="InterPro" id="IPR004839">
    <property type="entry name" value="Aminotransferase_I/II_large"/>
</dbReference>
<evidence type="ECO:0000313" key="11">
    <source>
        <dbReference type="EMBL" id="KAI3406127.2"/>
    </source>
</evidence>
<reference evidence="11" key="1">
    <citation type="journal article" date="2022" name="DNA Res.">
        <title>Genome analysis of five recently described species of the CUG-Ser clade uncovers Candida theae as a new hybrid lineage with pathogenic potential in the Candida parapsilosis species complex.</title>
        <authorList>
            <person name="Mixao V."/>
            <person name="Del Olmo V."/>
            <person name="Hegedusova E."/>
            <person name="Saus E."/>
            <person name="Pryszcz L."/>
            <person name="Cillingova A."/>
            <person name="Nosek J."/>
            <person name="Gabaldon T."/>
        </authorList>
    </citation>
    <scope>NUCLEOTIDE SEQUENCE</scope>
    <source>
        <strain evidence="11">CBS 10844</strain>
    </source>
</reference>
<evidence type="ECO:0000256" key="4">
    <source>
        <dbReference type="ARBA" id="ARBA00022679"/>
    </source>
</evidence>
<feature type="domain" description="Aminotransferase class I/classII large" evidence="10">
    <location>
        <begin position="129"/>
        <end position="501"/>
    </location>
</feature>
<sequence length="530" mass="59622">MIIARSRFTGAAGRSMIRSRNIMSSVQYVTRCHYTTSFEPAPKLTIHEISPQTVEAEYAVRGKIPIIAEGLQDLIKKNPTDHGLPFNKIINANIGNPQQLDQKPLTWYRQVMSLLEYPKLLDEPALKFPQDVKKRAKLILDNVGSIGAYSHSQGAPFFRQSIAEFITKRDGGLLPANANNIFLTAGASTAVSYLLEILSQDEHSGFLIPIPQYPLYTATITLNKAKPVGYYLDESNHWSTNPSEIRQLIKENKKKGINIKALVVINPGNPTGAVLSHEDIHKLIDICAEHGIVLIADEVYQENVFHGKDFISFKRVLGELIQKRPDLYKNVQLASLHSTSKGVSGECGQRGGYMELVGFREEVKDIIFKLASINLCSVVSGQAMVELMINPPKKGDESYELYKKETSGIFDDLKERAKYLYEAFKEMEDVTADPPQGAMYIFPKLDFKPAQYHKLYSRAKNSSLLIDDIYCIELLEHTGICCVPGNGFGQKPGTYHLRTTFLPPGKEWVERWTEFHHLFVNKYKDGTFCA</sequence>
<dbReference type="FunFam" id="3.40.640.10:FF:000012">
    <property type="entry name" value="alanine aminotransferase 2"/>
    <property type="match status" value="1"/>
</dbReference>
<keyword evidence="3" id="KW-0032">Aminotransferase</keyword>
<dbReference type="FunFam" id="3.90.1150.10:FF:000140">
    <property type="entry name" value="alanine aminotransferase 1"/>
    <property type="match status" value="1"/>
</dbReference>
<evidence type="ECO:0000256" key="6">
    <source>
        <dbReference type="ARBA" id="ARBA00025785"/>
    </source>
</evidence>
<organism evidence="11 12">
    <name type="scientific">Candida oxycetoniae</name>
    <dbReference type="NCBI Taxonomy" id="497107"/>
    <lineage>
        <taxon>Eukaryota</taxon>
        <taxon>Fungi</taxon>
        <taxon>Dikarya</taxon>
        <taxon>Ascomycota</taxon>
        <taxon>Saccharomycotina</taxon>
        <taxon>Pichiomycetes</taxon>
        <taxon>Debaryomycetaceae</taxon>
        <taxon>Candida/Lodderomyces clade</taxon>
        <taxon>Candida</taxon>
    </lineage>
</organism>
<dbReference type="FunFam" id="1.10.287.1970:FF:000001">
    <property type="entry name" value="Alanine aminotransferase 2"/>
    <property type="match status" value="1"/>
</dbReference>
<comment type="cofactor">
    <cofactor evidence="1">
        <name>pyridoxal 5'-phosphate</name>
        <dbReference type="ChEBI" id="CHEBI:597326"/>
    </cofactor>
</comment>
<gene>
    <name evidence="11" type="ORF">KGF56_000969</name>
</gene>
<dbReference type="InterPro" id="IPR015421">
    <property type="entry name" value="PyrdxlP-dep_Trfase_major"/>
</dbReference>
<dbReference type="PANTHER" id="PTHR11751:SF29">
    <property type="entry name" value="ALANINE TRANSAMINASE"/>
    <property type="match status" value="1"/>
</dbReference>
<evidence type="ECO:0000256" key="8">
    <source>
        <dbReference type="ARBA" id="ARBA00078532"/>
    </source>
</evidence>
<dbReference type="InterPro" id="IPR015424">
    <property type="entry name" value="PyrdxlP-dep_Trfase"/>
</dbReference>
<dbReference type="RefSeq" id="XP_049181872.1">
    <property type="nucleotide sequence ID" value="XM_049326932.1"/>
</dbReference>
<comment type="subunit">
    <text evidence="2">Homodimer.</text>
</comment>
<keyword evidence="4" id="KW-0808">Transferase</keyword>
<dbReference type="Gene3D" id="3.90.1150.10">
    <property type="entry name" value="Aspartate Aminotransferase, domain 1"/>
    <property type="match status" value="1"/>
</dbReference>
<keyword evidence="5" id="KW-0663">Pyridoxal phosphate</keyword>
<comment type="caution">
    <text evidence="11">The sequence shown here is derived from an EMBL/GenBank/DDBJ whole genome shotgun (WGS) entry which is preliminary data.</text>
</comment>
<dbReference type="AlphaFoldDB" id="A0AAI9WZ91"/>
<proteinExistence type="inferred from homology"/>
<dbReference type="PANTHER" id="PTHR11751">
    <property type="entry name" value="ALANINE AMINOTRANSFERASE"/>
    <property type="match status" value="1"/>
</dbReference>
<evidence type="ECO:0000259" key="10">
    <source>
        <dbReference type="Pfam" id="PF00155"/>
    </source>
</evidence>
<dbReference type="PRINTS" id="PR00753">
    <property type="entry name" value="ACCSYNTHASE"/>
</dbReference>